<dbReference type="EMBL" id="JBFXLS010000088">
    <property type="protein sequence ID" value="KAL2817927.1"/>
    <property type="molecule type" value="Genomic_DNA"/>
</dbReference>
<accession>A0ABR4HR08</accession>
<proteinExistence type="predicted"/>
<evidence type="ECO:0000313" key="2">
    <source>
        <dbReference type="Proteomes" id="UP001610335"/>
    </source>
</evidence>
<sequence length="149" mass="17037">MPLSTIVERTPGEMCDHCRILCNQLLADFPERTFVMHPDKKHPKDLIGYFMGHLSTRDIGNARNDLRDYLSTIFEQDVVVNSYRITTPDPALRHTIVLIECPSSVVMDDKMIKDIGEELLEGPEAWKWKISDGCFSSSVNRSTCLHLKE</sequence>
<keyword evidence="2" id="KW-1185">Reference proteome</keyword>
<name>A0ABR4HR08_9EURO</name>
<evidence type="ECO:0000313" key="1">
    <source>
        <dbReference type="EMBL" id="KAL2817927.1"/>
    </source>
</evidence>
<organism evidence="1 2">
    <name type="scientific">Aspergillus cavernicola</name>
    <dbReference type="NCBI Taxonomy" id="176166"/>
    <lineage>
        <taxon>Eukaryota</taxon>
        <taxon>Fungi</taxon>
        <taxon>Dikarya</taxon>
        <taxon>Ascomycota</taxon>
        <taxon>Pezizomycotina</taxon>
        <taxon>Eurotiomycetes</taxon>
        <taxon>Eurotiomycetidae</taxon>
        <taxon>Eurotiales</taxon>
        <taxon>Aspergillaceae</taxon>
        <taxon>Aspergillus</taxon>
        <taxon>Aspergillus subgen. Nidulantes</taxon>
    </lineage>
</organism>
<reference evidence="1 2" key="1">
    <citation type="submission" date="2024-07" db="EMBL/GenBank/DDBJ databases">
        <title>Section-level genome sequencing and comparative genomics of Aspergillus sections Usti and Cavernicolus.</title>
        <authorList>
            <consortium name="Lawrence Berkeley National Laboratory"/>
            <person name="Nybo J.L."/>
            <person name="Vesth T.C."/>
            <person name="Theobald S."/>
            <person name="Frisvad J.C."/>
            <person name="Larsen T.O."/>
            <person name="Kjaerboelling I."/>
            <person name="Rothschild-Mancinelli K."/>
            <person name="Lyhne E.K."/>
            <person name="Kogle M.E."/>
            <person name="Barry K."/>
            <person name="Clum A."/>
            <person name="Na H."/>
            <person name="Ledsgaard L."/>
            <person name="Lin J."/>
            <person name="Lipzen A."/>
            <person name="Kuo A."/>
            <person name="Riley R."/>
            <person name="Mondo S."/>
            <person name="LaButti K."/>
            <person name="Haridas S."/>
            <person name="Pangalinan J."/>
            <person name="Salamov A.A."/>
            <person name="Simmons B.A."/>
            <person name="Magnuson J.K."/>
            <person name="Chen J."/>
            <person name="Drula E."/>
            <person name="Henrissat B."/>
            <person name="Wiebenga A."/>
            <person name="Lubbers R.J."/>
            <person name="Gomes A.C."/>
            <person name="Makela M.R."/>
            <person name="Stajich J."/>
            <person name="Grigoriev I.V."/>
            <person name="Mortensen U.H."/>
            <person name="De vries R.P."/>
            <person name="Baker S.E."/>
            <person name="Andersen M.R."/>
        </authorList>
    </citation>
    <scope>NUCLEOTIDE SEQUENCE [LARGE SCALE GENOMIC DNA]</scope>
    <source>
        <strain evidence="1 2">CBS 600.67</strain>
    </source>
</reference>
<dbReference type="Proteomes" id="UP001610335">
    <property type="component" value="Unassembled WGS sequence"/>
</dbReference>
<protein>
    <submittedName>
        <fullName evidence="1">Uncharacterized protein</fullName>
    </submittedName>
</protein>
<comment type="caution">
    <text evidence="1">The sequence shown here is derived from an EMBL/GenBank/DDBJ whole genome shotgun (WGS) entry which is preliminary data.</text>
</comment>
<gene>
    <name evidence="1" type="ORF">BDW59DRAFT_165747</name>
</gene>